<dbReference type="OrthoDB" id="3627670at2"/>
<reference evidence="1 2" key="1">
    <citation type="submission" date="2018-08" db="EMBL/GenBank/DDBJ databases">
        <title>Genomic Encyclopedia of Archaeal and Bacterial Type Strains, Phase II (KMG-II): from individual species to whole genera.</title>
        <authorList>
            <person name="Goeker M."/>
        </authorList>
    </citation>
    <scope>NUCLEOTIDE SEQUENCE [LARGE SCALE GENOMIC DNA]</scope>
    <source>
        <strain evidence="1 2">DSM 45791</strain>
    </source>
</reference>
<accession>A0A3E0HFP5</accession>
<sequence>MSPLCLICSTPDRQRAAEPEMNICFRCHGRILGRLSDLEIWLPTLDPTPQVRGDHVHSPGYTSRPPINLDVIAALDWRTVPTEEDPNRSIAASVHGIAQAAWEQLRWPSQPPGWFHGDVAWLREYLVEIAGLDDIAEIDDDLRELHDQLRRLVDEQREQVATCINTIDLGRTTRGCRGRVYEYQWIDQTNGDSHTAAQCNDCRRIYVGLDLVRLWRSQTRRTERKSS</sequence>
<dbReference type="RefSeq" id="WP_116177069.1">
    <property type="nucleotide sequence ID" value="NZ_CP144375.1"/>
</dbReference>
<dbReference type="EMBL" id="QUNO01000009">
    <property type="protein sequence ID" value="REH43625.1"/>
    <property type="molecule type" value="Genomic_DNA"/>
</dbReference>
<gene>
    <name evidence="1" type="ORF">BCF44_109168</name>
</gene>
<organism evidence="1 2">
    <name type="scientific">Kutzneria buriramensis</name>
    <dbReference type="NCBI Taxonomy" id="1045776"/>
    <lineage>
        <taxon>Bacteria</taxon>
        <taxon>Bacillati</taxon>
        <taxon>Actinomycetota</taxon>
        <taxon>Actinomycetes</taxon>
        <taxon>Pseudonocardiales</taxon>
        <taxon>Pseudonocardiaceae</taxon>
        <taxon>Kutzneria</taxon>
    </lineage>
</organism>
<evidence type="ECO:0000313" key="2">
    <source>
        <dbReference type="Proteomes" id="UP000256269"/>
    </source>
</evidence>
<proteinExistence type="predicted"/>
<protein>
    <submittedName>
        <fullName evidence="1">Uncharacterized protein</fullName>
    </submittedName>
</protein>
<dbReference type="Proteomes" id="UP000256269">
    <property type="component" value="Unassembled WGS sequence"/>
</dbReference>
<keyword evidence="2" id="KW-1185">Reference proteome</keyword>
<comment type="caution">
    <text evidence="1">The sequence shown here is derived from an EMBL/GenBank/DDBJ whole genome shotgun (WGS) entry which is preliminary data.</text>
</comment>
<evidence type="ECO:0000313" key="1">
    <source>
        <dbReference type="EMBL" id="REH43625.1"/>
    </source>
</evidence>
<dbReference type="AlphaFoldDB" id="A0A3E0HFP5"/>
<name>A0A3E0HFP5_9PSEU</name>